<comment type="caution">
    <text evidence="2">The sequence shown here is derived from an EMBL/GenBank/DDBJ whole genome shotgun (WGS) entry which is preliminary data.</text>
</comment>
<keyword evidence="1" id="KW-0812">Transmembrane</keyword>
<feature type="transmembrane region" description="Helical" evidence="1">
    <location>
        <begin position="192"/>
        <end position="214"/>
    </location>
</feature>
<organism evidence="2 3">
    <name type="scientific">Cerrena zonata</name>
    <dbReference type="NCBI Taxonomy" id="2478898"/>
    <lineage>
        <taxon>Eukaryota</taxon>
        <taxon>Fungi</taxon>
        <taxon>Dikarya</taxon>
        <taxon>Basidiomycota</taxon>
        <taxon>Agaricomycotina</taxon>
        <taxon>Agaricomycetes</taxon>
        <taxon>Polyporales</taxon>
        <taxon>Cerrenaceae</taxon>
        <taxon>Cerrena</taxon>
    </lineage>
</organism>
<keyword evidence="3" id="KW-1185">Reference proteome</keyword>
<name>A0AAW0GBM5_9APHY</name>
<dbReference type="Proteomes" id="UP001385951">
    <property type="component" value="Unassembled WGS sequence"/>
</dbReference>
<sequence length="313" mass="35955">MTTAFSDDSPSLDANNITRQARKLEDDLNSIHQSFSELSYIIQVMLDHRLPSRCRYEVERLQECWYSIQNKFHDILWSSRSCAGSARQIVEDFICFLDGVILQPGLDNQSKMEEINRYYNLLQSHLEKKNILSKSVTNRLRDLVFEVNAFMNDWKATIQSSRLFRFLIPLIGCSLQLEEAEKSIQRLKYKMLALRFALVAAIGSVAVNGMMSFLRGSYQTELSMARDLYCRLTTLLNDFAEVKSEVAQAKYRRHQLLNDIGLSQIQNVATKIAAFQGVWNEIAVELRSLHNQLDLICTDDQESNSLDNSTSLC</sequence>
<gene>
    <name evidence="2" type="ORF">QCA50_006496</name>
</gene>
<evidence type="ECO:0000313" key="2">
    <source>
        <dbReference type="EMBL" id="KAK7689857.1"/>
    </source>
</evidence>
<reference evidence="2 3" key="1">
    <citation type="submission" date="2022-09" db="EMBL/GenBank/DDBJ databases">
        <authorList>
            <person name="Palmer J.M."/>
        </authorList>
    </citation>
    <scope>NUCLEOTIDE SEQUENCE [LARGE SCALE GENOMIC DNA]</scope>
    <source>
        <strain evidence="2 3">DSM 7382</strain>
    </source>
</reference>
<dbReference type="EMBL" id="JASBNA010000007">
    <property type="protein sequence ID" value="KAK7689857.1"/>
    <property type="molecule type" value="Genomic_DNA"/>
</dbReference>
<evidence type="ECO:0000313" key="3">
    <source>
        <dbReference type="Proteomes" id="UP001385951"/>
    </source>
</evidence>
<protein>
    <submittedName>
        <fullName evidence="2">Uncharacterized protein</fullName>
    </submittedName>
</protein>
<keyword evidence="1" id="KW-1133">Transmembrane helix</keyword>
<proteinExistence type="predicted"/>
<keyword evidence="1" id="KW-0472">Membrane</keyword>
<accession>A0AAW0GBM5</accession>
<evidence type="ECO:0000256" key="1">
    <source>
        <dbReference type="SAM" id="Phobius"/>
    </source>
</evidence>
<dbReference type="AlphaFoldDB" id="A0AAW0GBM5"/>